<organism evidence="1 2">
    <name type="scientific">Desulfobacca acetoxidans (strain ATCC 700848 / DSM 11109 / ASRB2)</name>
    <dbReference type="NCBI Taxonomy" id="880072"/>
    <lineage>
        <taxon>Bacteria</taxon>
        <taxon>Pseudomonadati</taxon>
        <taxon>Thermodesulfobacteriota</taxon>
        <taxon>Desulfobaccia</taxon>
        <taxon>Desulfobaccales</taxon>
        <taxon>Desulfobaccaceae</taxon>
        <taxon>Desulfobacca</taxon>
    </lineage>
</organism>
<dbReference type="NCBIfam" id="TIGR00752">
    <property type="entry name" value="slp"/>
    <property type="match status" value="1"/>
</dbReference>
<keyword evidence="1" id="KW-0449">Lipoprotein</keyword>
<dbReference type="PANTHER" id="PTHR37530:SF1">
    <property type="entry name" value="OUTER MEMBRANE PROTEIN SLP"/>
    <property type="match status" value="1"/>
</dbReference>
<dbReference type="Pfam" id="PF03843">
    <property type="entry name" value="Slp"/>
    <property type="match status" value="1"/>
</dbReference>
<name>F2NFZ8_DESAR</name>
<dbReference type="PROSITE" id="PS51257">
    <property type="entry name" value="PROKAR_LIPOPROTEIN"/>
    <property type="match status" value="1"/>
</dbReference>
<dbReference type="Proteomes" id="UP000000483">
    <property type="component" value="Chromosome"/>
</dbReference>
<proteinExistence type="predicted"/>
<protein>
    <submittedName>
        <fullName evidence="1">Outer membrane lipoprotein Slp</fullName>
    </submittedName>
</protein>
<dbReference type="InterPro" id="IPR004658">
    <property type="entry name" value="OMP_Slp"/>
</dbReference>
<sequence length="189" mass="21531">MIWCMKSIPCRRGGCGVASVVMMLFLVSSCAPVISKQLRQQVDKSLSFGLLSADPENYKGKIVILGGVIIQTTPKPGETEVEIVQKNLDFFNEPENEDKSDGRFLVRADGFLDPEIYKKDRKITVAGEVIGSETRKLDELDYRYPVVKAMEMKLWPKPRPMPPPYYWGYPYYWGPYYWGPWGTGPLLLP</sequence>
<dbReference type="eggNOG" id="COG3065">
    <property type="taxonomic scope" value="Bacteria"/>
</dbReference>
<accession>F2NFZ8</accession>
<dbReference type="AlphaFoldDB" id="F2NFZ8"/>
<dbReference type="KEGG" id="dao:Desac_0525"/>
<dbReference type="HOGENOM" id="CLU_100924_2_1_7"/>
<dbReference type="PIRSF" id="PIRSF004982">
    <property type="entry name" value="SlP"/>
    <property type="match status" value="1"/>
</dbReference>
<dbReference type="GO" id="GO:0019867">
    <property type="term" value="C:outer membrane"/>
    <property type="evidence" value="ECO:0007669"/>
    <property type="project" value="InterPro"/>
</dbReference>
<keyword evidence="2" id="KW-1185">Reference proteome</keyword>
<reference evidence="1 2" key="1">
    <citation type="journal article" date="2011" name="Stand. Genomic Sci.">
        <title>Complete genome sequence of the acetate-degrading sulfate reducer Desulfobacca acetoxidans type strain (ASRB2).</title>
        <authorList>
            <person name="Goker M."/>
            <person name="Teshima H."/>
            <person name="Lapidus A."/>
            <person name="Nolan M."/>
            <person name="Lucas S."/>
            <person name="Hammon N."/>
            <person name="Deshpande S."/>
            <person name="Cheng J.F."/>
            <person name="Tapia R."/>
            <person name="Han C."/>
            <person name="Goodwin L."/>
            <person name="Pitluck S."/>
            <person name="Huntemann M."/>
            <person name="Liolios K."/>
            <person name="Ivanova N."/>
            <person name="Pagani I."/>
            <person name="Mavromatis K."/>
            <person name="Ovchinikova G."/>
            <person name="Pati A."/>
            <person name="Chen A."/>
            <person name="Palaniappan K."/>
            <person name="Land M."/>
            <person name="Hauser L."/>
            <person name="Brambilla E.M."/>
            <person name="Rohde M."/>
            <person name="Spring S."/>
            <person name="Detter J.C."/>
            <person name="Woyke T."/>
            <person name="Bristow J."/>
            <person name="Eisen J.A."/>
            <person name="Markowitz V."/>
            <person name="Hugenholtz P."/>
            <person name="Kyrpides N.C."/>
            <person name="Klenk H.P."/>
        </authorList>
    </citation>
    <scope>NUCLEOTIDE SEQUENCE [LARGE SCALE GENOMIC DNA]</scope>
    <source>
        <strain evidence="2">ATCC 700848 / DSM 11109 / ASRB2</strain>
    </source>
</reference>
<dbReference type="STRING" id="880072.Desac_0525"/>
<reference evidence="2" key="2">
    <citation type="submission" date="2011-03" db="EMBL/GenBank/DDBJ databases">
        <title>The complete genome of Desulfobacca acetoxidans DSM 11109.</title>
        <authorList>
            <consortium name="US DOE Joint Genome Institute (JGI-PGF)"/>
            <person name="Lucas S."/>
            <person name="Copeland A."/>
            <person name="Lapidus A."/>
            <person name="Bruce D."/>
            <person name="Goodwin L."/>
            <person name="Pitluck S."/>
            <person name="Peters L."/>
            <person name="Kyrpides N."/>
            <person name="Mavromatis K."/>
            <person name="Ivanova N."/>
            <person name="Ovchinnikova G."/>
            <person name="Teshima H."/>
            <person name="Detter J.C."/>
            <person name="Han C."/>
            <person name="Land M."/>
            <person name="Hauser L."/>
            <person name="Markowitz V."/>
            <person name="Cheng J.-F."/>
            <person name="Hugenholtz P."/>
            <person name="Woyke T."/>
            <person name="Wu D."/>
            <person name="Spring S."/>
            <person name="Schueler E."/>
            <person name="Brambilla E."/>
            <person name="Klenk H.-P."/>
            <person name="Eisen J.A."/>
        </authorList>
    </citation>
    <scope>NUCLEOTIDE SEQUENCE [LARGE SCALE GENOMIC DNA]</scope>
    <source>
        <strain evidence="2">ATCC 700848 / DSM 11109 / ASRB2</strain>
    </source>
</reference>
<dbReference type="EMBL" id="CP002629">
    <property type="protein sequence ID" value="AEB08411.1"/>
    <property type="molecule type" value="Genomic_DNA"/>
</dbReference>
<evidence type="ECO:0000313" key="2">
    <source>
        <dbReference type="Proteomes" id="UP000000483"/>
    </source>
</evidence>
<gene>
    <name evidence="1" type="ordered locus">Desac_0525</name>
</gene>
<dbReference type="PANTHER" id="PTHR37530">
    <property type="entry name" value="OUTER MEMBRANE PROTEIN SLP"/>
    <property type="match status" value="1"/>
</dbReference>
<dbReference type="OrthoDB" id="5397282at2"/>
<evidence type="ECO:0000313" key="1">
    <source>
        <dbReference type="EMBL" id="AEB08411.1"/>
    </source>
</evidence>